<dbReference type="SUPFAM" id="SSF51735">
    <property type="entry name" value="NAD(P)-binding Rossmann-fold domains"/>
    <property type="match status" value="1"/>
</dbReference>
<dbReference type="PANTHER" id="PTHR43593:SF1">
    <property type="entry name" value="INOSITOL 2-DEHYDROGENASE"/>
    <property type="match status" value="1"/>
</dbReference>
<protein>
    <submittedName>
        <fullName evidence="5">Gfo/Idh/MocA family oxidoreductase</fullName>
    </submittedName>
</protein>
<proteinExistence type="inferred from homology"/>
<dbReference type="Proteomes" id="UP000763447">
    <property type="component" value="Unassembled WGS sequence"/>
</dbReference>
<reference evidence="5 6" key="1">
    <citation type="submission" date="2020-04" db="EMBL/GenBank/DDBJ databases">
        <title>A novel species of genus Lactobacillus that was isolated from fermented food Zha-chili.</title>
        <authorList>
            <person name="Zhang Z."/>
        </authorList>
    </citation>
    <scope>NUCLEOTIDE SEQUENCE [LARGE SCALE GENOMIC DNA]</scope>
    <source>
        <strain evidence="6">HBUAS51383</strain>
    </source>
</reference>
<dbReference type="InterPro" id="IPR050424">
    <property type="entry name" value="Gfo-Idh-MocA_inositol_DH"/>
</dbReference>
<evidence type="ECO:0000256" key="2">
    <source>
        <dbReference type="SAM" id="MobiDB-lite"/>
    </source>
</evidence>
<feature type="domain" description="Gfo/Idh/MocA-like oxidoreductase C-terminal" evidence="4">
    <location>
        <begin position="136"/>
        <end position="322"/>
    </location>
</feature>
<evidence type="ECO:0000313" key="5">
    <source>
        <dbReference type="EMBL" id="NLR18586.1"/>
    </source>
</evidence>
<dbReference type="Gene3D" id="3.40.50.720">
    <property type="entry name" value="NAD(P)-binding Rossmann-like Domain"/>
    <property type="match status" value="1"/>
</dbReference>
<sequence>MTLNVGIIGLGAMGSDHAKRIAERTSGVKLAGVADLKPELVEKYSKKYGAKAFESGAALVASPDIDAVMVVTSPDDQHSQFVLQAIEAGKYVFCEKPLMPTVAECQKIIDAELNHGKRLVQVGFMRRYGEGYIEMKKAIDSRKYGEPLLVHATHRNYEVPTSYDTTMSVSNTAVHEADLLHWLLGEDYESGITFLPKKQTKYTHDNLHDPQIVMLDTKSGVHIDLEVFVNNHMGYDINCEIVCEEGTIALKTPTNMSVKTKFQHEDPIPEEFTERFKDAYDNEIQQWANGVQKNQITGPSSWDGLVAMVTCDALGKSRDEGGVREPITLPEKPALYKD</sequence>
<name>A0ABX1KXE4_9LACO</name>
<dbReference type="Pfam" id="PF01408">
    <property type="entry name" value="GFO_IDH_MocA"/>
    <property type="match status" value="1"/>
</dbReference>
<evidence type="ECO:0000313" key="6">
    <source>
        <dbReference type="Proteomes" id="UP000763447"/>
    </source>
</evidence>
<comment type="similarity">
    <text evidence="1">Belongs to the Gfo/Idh/MocA family.</text>
</comment>
<dbReference type="InterPro" id="IPR036291">
    <property type="entry name" value="NAD(P)-bd_dom_sf"/>
</dbReference>
<feature type="domain" description="Gfo/Idh/MocA-like oxidoreductase N-terminal" evidence="3">
    <location>
        <begin position="3"/>
        <end position="124"/>
    </location>
</feature>
<dbReference type="InterPro" id="IPR000683">
    <property type="entry name" value="Gfo/Idh/MocA-like_OxRdtase_N"/>
</dbReference>
<accession>A0ABX1KXE4</accession>
<keyword evidence="6" id="KW-1185">Reference proteome</keyword>
<dbReference type="Gene3D" id="3.30.360.10">
    <property type="entry name" value="Dihydrodipicolinate Reductase, domain 2"/>
    <property type="match status" value="1"/>
</dbReference>
<dbReference type="EMBL" id="JAAXLJ010000009">
    <property type="protein sequence ID" value="NLR18586.1"/>
    <property type="molecule type" value="Genomic_DNA"/>
</dbReference>
<evidence type="ECO:0000259" key="4">
    <source>
        <dbReference type="Pfam" id="PF02894"/>
    </source>
</evidence>
<dbReference type="SUPFAM" id="SSF55347">
    <property type="entry name" value="Glyceraldehyde-3-phosphate dehydrogenase-like, C-terminal domain"/>
    <property type="match status" value="1"/>
</dbReference>
<comment type="caution">
    <text evidence="5">The sequence shown here is derived from an EMBL/GenBank/DDBJ whole genome shotgun (WGS) entry which is preliminary data.</text>
</comment>
<gene>
    <name evidence="5" type="ORF">HC026_06565</name>
</gene>
<dbReference type="RefSeq" id="WP_168925199.1">
    <property type="nucleotide sequence ID" value="NZ_JAAXLJ010000009.1"/>
</dbReference>
<dbReference type="Pfam" id="PF02894">
    <property type="entry name" value="GFO_IDH_MocA_C"/>
    <property type="match status" value="1"/>
</dbReference>
<dbReference type="InterPro" id="IPR004104">
    <property type="entry name" value="Gfo/Idh/MocA-like_OxRdtase_C"/>
</dbReference>
<dbReference type="PANTHER" id="PTHR43593">
    <property type="match status" value="1"/>
</dbReference>
<feature type="region of interest" description="Disordered" evidence="2">
    <location>
        <begin position="316"/>
        <end position="338"/>
    </location>
</feature>
<evidence type="ECO:0000259" key="3">
    <source>
        <dbReference type="Pfam" id="PF01408"/>
    </source>
</evidence>
<organism evidence="5 6">
    <name type="scientific">Secundilactobacillus angelensis</name>
    <dbReference type="NCBI Taxonomy" id="2722706"/>
    <lineage>
        <taxon>Bacteria</taxon>
        <taxon>Bacillati</taxon>
        <taxon>Bacillota</taxon>
        <taxon>Bacilli</taxon>
        <taxon>Lactobacillales</taxon>
        <taxon>Lactobacillaceae</taxon>
        <taxon>Secundilactobacillus</taxon>
    </lineage>
</organism>
<evidence type="ECO:0000256" key="1">
    <source>
        <dbReference type="ARBA" id="ARBA00010928"/>
    </source>
</evidence>